<dbReference type="Proteomes" id="UP001174839">
    <property type="component" value="Unassembled WGS sequence"/>
</dbReference>
<evidence type="ECO:0000313" key="2">
    <source>
        <dbReference type="EMBL" id="MDM9631903.1"/>
    </source>
</evidence>
<organism evidence="2 3">
    <name type="scientific">Robiginitalea aurantiaca</name>
    <dbReference type="NCBI Taxonomy" id="3056915"/>
    <lineage>
        <taxon>Bacteria</taxon>
        <taxon>Pseudomonadati</taxon>
        <taxon>Bacteroidota</taxon>
        <taxon>Flavobacteriia</taxon>
        <taxon>Flavobacteriales</taxon>
        <taxon>Flavobacteriaceae</taxon>
        <taxon>Robiginitalea</taxon>
    </lineage>
</organism>
<keyword evidence="1" id="KW-0732">Signal</keyword>
<gene>
    <name evidence="2" type="ORF">QU605_10490</name>
</gene>
<reference evidence="2" key="1">
    <citation type="submission" date="2023-06" db="EMBL/GenBank/DDBJ databases">
        <title>Robiginitalea aurantiacus sp. nov. and Algoriphagus sediminis sp. nov., isolated from coastal sediment.</title>
        <authorList>
            <person name="Zhou Z.Y."/>
            <person name="An J."/>
            <person name="Jia Y.W."/>
            <person name="Du Z.J."/>
        </authorList>
    </citation>
    <scope>NUCLEOTIDE SEQUENCE</scope>
    <source>
        <strain evidence="2">M39</strain>
    </source>
</reference>
<feature type="chain" id="PRO_5046864673" description="YD repeat-containing protein" evidence="1">
    <location>
        <begin position="20"/>
        <end position="322"/>
    </location>
</feature>
<keyword evidence="3" id="KW-1185">Reference proteome</keyword>
<accession>A0ABT7WG64</accession>
<comment type="caution">
    <text evidence="2">The sequence shown here is derived from an EMBL/GenBank/DDBJ whole genome shotgun (WGS) entry which is preliminary data.</text>
</comment>
<dbReference type="EMBL" id="JAUDUY010000004">
    <property type="protein sequence ID" value="MDM9631903.1"/>
    <property type="molecule type" value="Genomic_DNA"/>
</dbReference>
<sequence length="322" mass="37922">MSRSSIFFATLMFLGFALAARAQPEVFTRGDFHLQGPVKDCIVLTDYGEERFEFDREGKLLKSLTRYNASDYDITYYRYRDTVLTERRDEVYRDGTFDKRTSFAHFYQRDTLRERGDLTEKITSYDQKITEQITYKYDSIGRINKIIRVQAEGIDETEVVYKSYEDETTSEYYLNGQLLKSVRISERENAGSRQKITLRKEYFQGTPQKAVEEIRSGPNRIMARTNFIYDPDNKSFLKEELWEYTYDEGGLQTGETTTYYSHKSGKPKVYRVAKKEFIYQTDGKNPGNWIKKIITPQNTYTTRKITYYTPLSEVTQDSLPKN</sequence>
<protein>
    <recommendedName>
        <fullName evidence="4">YD repeat-containing protein</fullName>
    </recommendedName>
</protein>
<proteinExistence type="predicted"/>
<dbReference type="RefSeq" id="WP_289725264.1">
    <property type="nucleotide sequence ID" value="NZ_JAUDUY010000004.1"/>
</dbReference>
<evidence type="ECO:0008006" key="4">
    <source>
        <dbReference type="Google" id="ProtNLM"/>
    </source>
</evidence>
<name>A0ABT7WG64_9FLAO</name>
<evidence type="ECO:0000313" key="3">
    <source>
        <dbReference type="Proteomes" id="UP001174839"/>
    </source>
</evidence>
<feature type="signal peptide" evidence="1">
    <location>
        <begin position="1"/>
        <end position="19"/>
    </location>
</feature>
<evidence type="ECO:0000256" key="1">
    <source>
        <dbReference type="SAM" id="SignalP"/>
    </source>
</evidence>